<dbReference type="AlphaFoldDB" id="A0A1M2VX51"/>
<gene>
    <name evidence="1" type="ORF">TRAPUB_11352</name>
</gene>
<comment type="caution">
    <text evidence="1">The sequence shown here is derived from an EMBL/GenBank/DDBJ whole genome shotgun (WGS) entry which is preliminary data.</text>
</comment>
<dbReference type="OrthoDB" id="10360814at2759"/>
<evidence type="ECO:0000313" key="1">
    <source>
        <dbReference type="EMBL" id="OJT12100.1"/>
    </source>
</evidence>
<dbReference type="EMBL" id="MNAD01000522">
    <property type="protein sequence ID" value="OJT12100.1"/>
    <property type="molecule type" value="Genomic_DNA"/>
</dbReference>
<dbReference type="OMA" id="WGYWDAF"/>
<protein>
    <recommendedName>
        <fullName evidence="3">F-box domain-containing protein</fullName>
    </recommendedName>
</protein>
<evidence type="ECO:0000313" key="2">
    <source>
        <dbReference type="Proteomes" id="UP000184267"/>
    </source>
</evidence>
<name>A0A1M2VX51_TRAPU</name>
<reference evidence="1 2" key="1">
    <citation type="submission" date="2016-10" db="EMBL/GenBank/DDBJ databases">
        <title>Genome sequence of the basidiomycete white-rot fungus Trametes pubescens.</title>
        <authorList>
            <person name="Makela M.R."/>
            <person name="Granchi Z."/>
            <person name="Peng M."/>
            <person name="De Vries R.P."/>
            <person name="Grigoriev I."/>
            <person name="Riley R."/>
            <person name="Hilden K."/>
        </authorList>
    </citation>
    <scope>NUCLEOTIDE SEQUENCE [LARGE SCALE GENOMIC DNA]</scope>
    <source>
        <strain evidence="1 2">FBCC735</strain>
    </source>
</reference>
<organism evidence="1 2">
    <name type="scientific">Trametes pubescens</name>
    <name type="common">White-rot fungus</name>
    <dbReference type="NCBI Taxonomy" id="154538"/>
    <lineage>
        <taxon>Eukaryota</taxon>
        <taxon>Fungi</taxon>
        <taxon>Dikarya</taxon>
        <taxon>Basidiomycota</taxon>
        <taxon>Agaricomycotina</taxon>
        <taxon>Agaricomycetes</taxon>
        <taxon>Polyporales</taxon>
        <taxon>Polyporaceae</taxon>
        <taxon>Trametes</taxon>
    </lineage>
</organism>
<proteinExistence type="predicted"/>
<accession>A0A1M2VX51</accession>
<dbReference type="Proteomes" id="UP000184267">
    <property type="component" value="Unassembled WGS sequence"/>
</dbReference>
<keyword evidence="2" id="KW-1185">Reference proteome</keyword>
<sequence length="554" mass="62791">MALQVIADDIYYLVFEELDRRSDVSAFMRSSRSFFHIGVDRLLKMGVYIYTDNELASFCHFMKRNFITVHIAASQLEELTISIDWVDKEDTTSVDRPSDKESIKSTQGASLLVPVLGYLTGLQRLTIESCEMLLQCDEQLVAAFAALTTLGELNVTGFGLLTYQVIADVRSYLCKIYVDCGYEIPNQPAENHTSQGLDLLDPLQMLCRHQGTLQEVTIHAANMTARLPRTNDYAFAQVHILALKRCYVRERELVMNAFPNVNWLEMFWIEVSNGQEDPSVNVDEIRAVNLAFPMQWAPLDFVYADVDSLFALAFKSRVHRLDVALWELEAIDIEHLRTVLADVQPRHLVVQWGYWDAFRELSVEISPELLGQLFAGVEERIINEITHFGLDLGLKNLIDDPALYTVCAASSCCTHFADNHFHDNKDAVAQLLASLPRVRCFAFRLHAVSREYEDDFANATPEDREDDIVEVLAAGFDVEILAALAAQIASAARSVTLLCFFVMSRRVFWRVARDASGSLTRIGEEEGEHLMAAEGILWHCPSKIWWPRNPSHDE</sequence>
<evidence type="ECO:0008006" key="3">
    <source>
        <dbReference type="Google" id="ProtNLM"/>
    </source>
</evidence>